<dbReference type="InParanoid" id="A0A2T3B184"/>
<accession>A0A2T3B184</accession>
<dbReference type="AlphaFoldDB" id="A0A2T3B184"/>
<dbReference type="Proteomes" id="UP000241818">
    <property type="component" value="Unassembled WGS sequence"/>
</dbReference>
<dbReference type="OrthoDB" id="10550470at2759"/>
<reference evidence="1 2" key="1">
    <citation type="journal article" date="2018" name="New Phytol.">
        <title>Comparative genomics and transcriptomics depict ericoid mycorrhizal fungi as versatile saprotrophs and plant mutualists.</title>
        <authorList>
            <person name="Martino E."/>
            <person name="Morin E."/>
            <person name="Grelet G.A."/>
            <person name="Kuo A."/>
            <person name="Kohler A."/>
            <person name="Daghino S."/>
            <person name="Barry K.W."/>
            <person name="Cichocki N."/>
            <person name="Clum A."/>
            <person name="Dockter R.B."/>
            <person name="Hainaut M."/>
            <person name="Kuo R.C."/>
            <person name="LaButti K."/>
            <person name="Lindahl B.D."/>
            <person name="Lindquist E.A."/>
            <person name="Lipzen A."/>
            <person name="Khouja H.R."/>
            <person name="Magnuson J."/>
            <person name="Murat C."/>
            <person name="Ohm R.A."/>
            <person name="Singer S.W."/>
            <person name="Spatafora J.W."/>
            <person name="Wang M."/>
            <person name="Veneault-Fourrey C."/>
            <person name="Henrissat B."/>
            <person name="Grigoriev I.V."/>
            <person name="Martin F.M."/>
            <person name="Perotto S."/>
        </authorList>
    </citation>
    <scope>NUCLEOTIDE SEQUENCE [LARGE SCALE GENOMIC DNA]</scope>
    <source>
        <strain evidence="1 2">ATCC 22711</strain>
    </source>
</reference>
<dbReference type="GeneID" id="36573804"/>
<name>A0A2T3B184_AMORE</name>
<organism evidence="1 2">
    <name type="scientific">Amorphotheca resinae ATCC 22711</name>
    <dbReference type="NCBI Taxonomy" id="857342"/>
    <lineage>
        <taxon>Eukaryota</taxon>
        <taxon>Fungi</taxon>
        <taxon>Dikarya</taxon>
        <taxon>Ascomycota</taxon>
        <taxon>Pezizomycotina</taxon>
        <taxon>Leotiomycetes</taxon>
        <taxon>Helotiales</taxon>
        <taxon>Amorphothecaceae</taxon>
        <taxon>Amorphotheca</taxon>
    </lineage>
</organism>
<dbReference type="EMBL" id="KZ679011">
    <property type="protein sequence ID" value="PSS18322.1"/>
    <property type="molecule type" value="Genomic_DNA"/>
</dbReference>
<sequence>MAHHEAAACPCGAALKHTQPQNSTTVLSLLCVVLLTHVEIRLLNVKGLIVEADPGCIKQSVAATLGSDSVRGIANSQSVSLSGLAQTLTRTRKIRRRDAHKVNFVVEFSMFKVTETEPTEAAAMDKIGSSEGFGLPRDVCYMKRVKDVDVTANHSLNECALEKPTQSIQSATTGAFNAIAYPDDISQKSSEQPKFINSQSLLPSCWTCQGPHTTQLQPLVLPEQMHPPTQDLTCSQPFVESLHAASISANALPPQQHHFLQPLLPSPSAPQSSGPVIRQQHYKPPSVTFTIETKIKYTLCPTEVKHLFRIFSRNTRLLLKSKQSLDAGILYSVEALMTQTSTDFYKWYTVESKAATKISVLRFKLLDCDWYAGETILVSGGNLCQFQLLKQLIWDYFWLTFSWECAPFLFHVYVSHLPDNVIAFETMAVISAQPHMENPTTVHNSSFQDPRPPHVERKSNIHNLLNPINVNI</sequence>
<gene>
    <name evidence="1" type="ORF">M430DRAFT_27788</name>
</gene>
<dbReference type="RefSeq" id="XP_024720674.1">
    <property type="nucleotide sequence ID" value="XM_024865723.1"/>
</dbReference>
<evidence type="ECO:0000313" key="1">
    <source>
        <dbReference type="EMBL" id="PSS18322.1"/>
    </source>
</evidence>
<keyword evidence="2" id="KW-1185">Reference proteome</keyword>
<proteinExistence type="predicted"/>
<evidence type="ECO:0000313" key="2">
    <source>
        <dbReference type="Proteomes" id="UP000241818"/>
    </source>
</evidence>
<protein>
    <submittedName>
        <fullName evidence="1">Uncharacterized protein</fullName>
    </submittedName>
</protein>